<reference evidence="6 7" key="1">
    <citation type="journal article" date="2024" name="Ann. Entomol. Soc. Am.">
        <title>Genomic analyses of the southern and eastern yellowjacket wasps (Hymenoptera: Vespidae) reveal evolutionary signatures of social life.</title>
        <authorList>
            <person name="Catto M.A."/>
            <person name="Caine P.B."/>
            <person name="Orr S.E."/>
            <person name="Hunt B.G."/>
            <person name="Goodisman M.A.D."/>
        </authorList>
    </citation>
    <scope>NUCLEOTIDE SEQUENCE [LARGE SCALE GENOMIC DNA]</scope>
    <source>
        <strain evidence="6">233</strain>
        <tissue evidence="6">Head and thorax</tissue>
    </source>
</reference>
<keyword evidence="3" id="KW-0804">Transcription</keyword>
<evidence type="ECO:0000256" key="3">
    <source>
        <dbReference type="ARBA" id="ARBA00023163"/>
    </source>
</evidence>
<accession>A0ABD2B826</accession>
<dbReference type="EMBL" id="JAUDFV010000132">
    <property type="protein sequence ID" value="KAL2728864.1"/>
    <property type="molecule type" value="Genomic_DNA"/>
</dbReference>
<dbReference type="Proteomes" id="UP001607302">
    <property type="component" value="Unassembled WGS sequence"/>
</dbReference>
<comment type="caution">
    <text evidence="6">The sequence shown here is derived from an EMBL/GenBank/DDBJ whole genome shotgun (WGS) entry which is preliminary data.</text>
</comment>
<feature type="compositionally biased region" description="Basic residues" evidence="5">
    <location>
        <begin position="292"/>
        <end position="305"/>
    </location>
</feature>
<feature type="compositionally biased region" description="Basic and acidic residues" evidence="5">
    <location>
        <begin position="516"/>
        <end position="534"/>
    </location>
</feature>
<feature type="compositionally biased region" description="Basic residues" evidence="5">
    <location>
        <begin position="337"/>
        <end position="350"/>
    </location>
</feature>
<comment type="subcellular location">
    <subcellularLocation>
        <location evidence="1">Nucleus</location>
    </subcellularLocation>
</comment>
<feature type="compositionally biased region" description="Basic residues" evidence="5">
    <location>
        <begin position="401"/>
        <end position="412"/>
    </location>
</feature>
<evidence type="ECO:0000313" key="7">
    <source>
        <dbReference type="Proteomes" id="UP001607302"/>
    </source>
</evidence>
<dbReference type="PANTHER" id="PTHR12709">
    <property type="entry name" value="DNA-DIRECTED RNA POLYMERASE II, III"/>
    <property type="match status" value="1"/>
</dbReference>
<dbReference type="InterPro" id="IPR036898">
    <property type="entry name" value="RNA_pol_Rpb7-like_N_sf"/>
</dbReference>
<feature type="compositionally biased region" description="Basic and acidic residues" evidence="5">
    <location>
        <begin position="365"/>
        <end position="400"/>
    </location>
</feature>
<keyword evidence="7" id="KW-1185">Reference proteome</keyword>
<feature type="region of interest" description="Disordered" evidence="5">
    <location>
        <begin position="198"/>
        <end position="562"/>
    </location>
</feature>
<feature type="compositionally biased region" description="Basic residues" evidence="5">
    <location>
        <begin position="214"/>
        <end position="225"/>
    </location>
</feature>
<dbReference type="Gene3D" id="3.30.1490.120">
    <property type="entry name" value="RNA polymerase Rpb7-like, N-terminal domain"/>
    <property type="match status" value="1"/>
</dbReference>
<dbReference type="PANTHER" id="PTHR12709:SF5">
    <property type="entry name" value="DNA-DIRECTED RNA POLYMERASE I SUBUNIT RPA43"/>
    <property type="match status" value="1"/>
</dbReference>
<evidence type="ECO:0000256" key="4">
    <source>
        <dbReference type="ARBA" id="ARBA00023242"/>
    </source>
</evidence>
<proteinExistence type="predicted"/>
<evidence type="ECO:0000256" key="1">
    <source>
        <dbReference type="ARBA" id="ARBA00004123"/>
    </source>
</evidence>
<dbReference type="GO" id="GO:0000428">
    <property type="term" value="C:DNA-directed RNA polymerase complex"/>
    <property type="evidence" value="ECO:0007669"/>
    <property type="project" value="UniProtKB-KW"/>
</dbReference>
<organism evidence="6 7">
    <name type="scientific">Vespula squamosa</name>
    <name type="common">Southern yellow jacket</name>
    <name type="synonym">Wasp</name>
    <dbReference type="NCBI Taxonomy" id="30214"/>
    <lineage>
        <taxon>Eukaryota</taxon>
        <taxon>Metazoa</taxon>
        <taxon>Ecdysozoa</taxon>
        <taxon>Arthropoda</taxon>
        <taxon>Hexapoda</taxon>
        <taxon>Insecta</taxon>
        <taxon>Pterygota</taxon>
        <taxon>Neoptera</taxon>
        <taxon>Endopterygota</taxon>
        <taxon>Hymenoptera</taxon>
        <taxon>Apocrita</taxon>
        <taxon>Aculeata</taxon>
        <taxon>Vespoidea</taxon>
        <taxon>Vespidae</taxon>
        <taxon>Vespinae</taxon>
        <taxon>Vespula</taxon>
    </lineage>
</organism>
<keyword evidence="4" id="KW-0539">Nucleus</keyword>
<name>A0ABD2B826_VESSQ</name>
<evidence type="ECO:0000313" key="6">
    <source>
        <dbReference type="EMBL" id="KAL2728864.1"/>
    </source>
</evidence>
<dbReference type="AlphaFoldDB" id="A0ABD2B826"/>
<feature type="compositionally biased region" description="Basic and acidic residues" evidence="5">
    <location>
        <begin position="226"/>
        <end position="241"/>
    </location>
</feature>
<sequence>MKFRPYTGITWSLLELAGLLEDEDSHVHFERMKKHLGLHPFHMNDLGAALNEILSSGLNAYDSELQGFLLAYKNPKLLTPLGDIFYDSCFIHIDIEADFYVFRPKIGHLLKGVIHKKGANYIGVLMHKAFNVSIPKPENVENWPGDTVNIGQEVRFKVTNLDFTSRLPFIRGILNEADYLEGCKIPAHVSSNGTFYEINESDDSDNSNVEVRRSAKKKKKLKEMKKKVSSEEHLTKKKSLDNQDTEDEENKKHSKKSLTKSEESNNEAEQDEHLNISNNNVSYLNGDETSVKKKKKHEKSLKRKFKEISESELDCSNVRIKVERDTSTTDTETESKKHIKKSKKHSKKLKYSIDANGSIDNEIQEDVRLESGKHSENEFKTPIKLEKLSKSNNIKEESASHKSKSPKKRIKRSLTDLESEFDSVEIKVEDSSETEYTQPYDDEEQKVKIKTEKSMLNKETDNENSLSGSAKKHKRKRAKTLEVEQEYENVTIKKEKLDDYSLDYTSPSKKSSKNKYSIDHNTNDEYDTQHEINVKKSHKKSKVKVNLESESQGTEVKTENVR</sequence>
<evidence type="ECO:0000256" key="2">
    <source>
        <dbReference type="ARBA" id="ARBA00022478"/>
    </source>
</evidence>
<feature type="compositionally biased region" description="Basic and acidic residues" evidence="5">
    <location>
        <begin position="445"/>
        <end position="461"/>
    </location>
</feature>
<gene>
    <name evidence="6" type="ORF">V1478_006496</name>
</gene>
<protein>
    <submittedName>
        <fullName evidence="6">DNA-directed RNA polymerase I subunit RPA43</fullName>
    </submittedName>
</protein>
<dbReference type="Gene3D" id="2.40.50.1060">
    <property type="match status" value="1"/>
</dbReference>
<evidence type="ECO:0000256" key="5">
    <source>
        <dbReference type="SAM" id="MobiDB-lite"/>
    </source>
</evidence>
<keyword evidence="2 6" id="KW-0240">DNA-directed RNA polymerase</keyword>
<dbReference type="GO" id="GO:0005634">
    <property type="term" value="C:nucleus"/>
    <property type="evidence" value="ECO:0007669"/>
    <property type="project" value="UniProtKB-SubCell"/>
</dbReference>
<dbReference type="InterPro" id="IPR045113">
    <property type="entry name" value="Rpb7-like"/>
</dbReference>